<dbReference type="EMBL" id="FOIW01000001">
    <property type="protein sequence ID" value="SEV92130.1"/>
    <property type="molecule type" value="Genomic_DNA"/>
</dbReference>
<dbReference type="EMBL" id="LIXN01000003">
    <property type="protein sequence ID" value="KQH83094.1"/>
    <property type="molecule type" value="Genomic_DNA"/>
</dbReference>
<dbReference type="OrthoDB" id="148350at2157"/>
<evidence type="ECO:0000313" key="3">
    <source>
        <dbReference type="EMBL" id="KQH83094.1"/>
    </source>
</evidence>
<evidence type="ECO:0000313" key="5">
    <source>
        <dbReference type="Proteomes" id="UP000051862"/>
    </source>
</evidence>
<dbReference type="Proteomes" id="UP000051862">
    <property type="component" value="Unassembled WGS sequence"/>
</dbReference>
<dbReference type="Proteomes" id="UP000182125">
    <property type="component" value="Unassembled WGS sequence"/>
</dbReference>
<reference evidence="3 5" key="1">
    <citation type="submission" date="2015-08" db="EMBL/GenBank/DDBJ databases">
        <title>Thermococcus thioreducens DSM 14981 genome sequencing.</title>
        <authorList>
            <person name="Hong S.-J."/>
            <person name="Kim M.-C."/>
            <person name="Shin J.-H."/>
        </authorList>
    </citation>
    <scope>NUCLEOTIDE SEQUENCE [LARGE SCALE GENOMIC DNA]</scope>
    <source>
        <strain evidence="3 5">DSM 14981</strain>
    </source>
</reference>
<dbReference type="AlphaFoldDB" id="A0A0Q2RGC9"/>
<sequence>MKRLVVLIIALAVTASAVPSAAYEIRPGVSVGISPNSELLSVVYYLAFGRDDPFVIHRGGYLDEVDAWFGPYRNHPAVTMLREHLQNATSISDRDRMLYYLEADLLQCTEPPELRQWAGFYDPWTSEYLGVLRDFAKKSNFMEFYRQHEDYYAEDINVYKGALEKLPPDDFMGGYIDVSNVRFEFQHPFLVAIHGHSFSPVRGGTQIYGAGGMVPLVRRDPQRTLWSHKTARDTVFGLPLNRDYINNTGLDRLIYLSFVYHELGHDTTVPGLNRYYEDTYSLHYLEDTIEGDMPYLATYDIHFWWDTMMIYEGFADGWADFALLHVDPDYSALTMWMQRGWGEFWIDDVLRIYEEYATLSQKNGVSIEEYVDDMLAELRKSVPPEVAEDMYQQRVPVTPLRAFDRGAVTGKVVVVYGTQNPDPRGAEYDRETAELIADSLRTFYSQWNGSVEIVVKADVNVTEDELGENLVLVGGPAANSVVAEMQGHFPLRFVKEGGHWVVEHGINWSVESFIITGDESDPVLKGRLDLSDDHTASLLVAVRNPSNPANYIVWIAGADRYGTRLFRNPTYYLSSYEIFTGKEIEMGFYVQPLASP</sequence>
<reference evidence="4 6" key="3">
    <citation type="submission" date="2016-10" db="EMBL/GenBank/DDBJ databases">
        <authorList>
            <person name="de Groot N.N."/>
        </authorList>
    </citation>
    <scope>NUCLEOTIDE SEQUENCE [LARGE SCALE GENOMIC DNA]</scope>
    <source>
        <strain evidence="4 6">OGL-20</strain>
    </source>
</reference>
<keyword evidence="7" id="KW-1185">Reference proteome</keyword>
<evidence type="ECO:0000313" key="6">
    <source>
        <dbReference type="Proteomes" id="UP000182125"/>
    </source>
</evidence>
<dbReference type="KEGG" id="ttd:A3L14_05415"/>
<protein>
    <submittedName>
        <fullName evidence="4">S-layer like family, C-terminal region</fullName>
    </submittedName>
</protein>
<evidence type="ECO:0000313" key="4">
    <source>
        <dbReference type="EMBL" id="SEV92130.1"/>
    </source>
</evidence>
<dbReference type="EMBL" id="CP015105">
    <property type="protein sequence ID" value="ASJ12363.1"/>
    <property type="molecule type" value="Genomic_DNA"/>
</dbReference>
<evidence type="ECO:0000313" key="2">
    <source>
        <dbReference type="EMBL" id="ASJ12363.1"/>
    </source>
</evidence>
<reference evidence="2 7" key="2">
    <citation type="submission" date="2016-04" db="EMBL/GenBank/DDBJ databases">
        <title>Complete genome sequence of Thermococcus thioreducens type strain OGL-20P.</title>
        <authorList>
            <person name="Oger P.M."/>
        </authorList>
    </citation>
    <scope>NUCLEOTIDE SEQUENCE [LARGE SCALE GENOMIC DNA]</scope>
    <source>
        <strain evidence="2 7">OGL-20P</strain>
    </source>
</reference>
<accession>A0A0Q2RGC9</accession>
<feature type="domain" description="S-layer protein outer" evidence="1">
    <location>
        <begin position="454"/>
        <end position="564"/>
    </location>
</feature>
<dbReference type="Proteomes" id="UP000250136">
    <property type="component" value="Chromosome"/>
</dbReference>
<dbReference type="Pfam" id="PF05124">
    <property type="entry name" value="S_layer_C"/>
    <property type="match status" value="1"/>
</dbReference>
<evidence type="ECO:0000259" key="1">
    <source>
        <dbReference type="Pfam" id="PF05124"/>
    </source>
</evidence>
<name>A0A0Q2RGC9_9EURY</name>
<dbReference type="InterPro" id="IPR022651">
    <property type="entry name" value="S_layer_C"/>
</dbReference>
<evidence type="ECO:0000313" key="7">
    <source>
        <dbReference type="Proteomes" id="UP000250136"/>
    </source>
</evidence>
<gene>
    <name evidence="2" type="ORF">A3L14_05415</name>
    <name evidence="3" type="ORF">AMR53_02410</name>
    <name evidence="4" type="ORF">SAMN05216170_0875</name>
</gene>
<proteinExistence type="predicted"/>
<organism evidence="3 5">
    <name type="scientific">Thermococcus thioreducens</name>
    <dbReference type="NCBI Taxonomy" id="277988"/>
    <lineage>
        <taxon>Archaea</taxon>
        <taxon>Methanobacteriati</taxon>
        <taxon>Methanobacteriota</taxon>
        <taxon>Thermococci</taxon>
        <taxon>Thermococcales</taxon>
        <taxon>Thermococcaceae</taxon>
        <taxon>Thermococcus</taxon>
    </lineage>
</organism>
<dbReference type="PATRIC" id="fig|277988.4.peg.510"/>